<comment type="caution">
    <text evidence="2">The sequence shown here is derived from an EMBL/GenBank/DDBJ whole genome shotgun (WGS) entry which is preliminary data.</text>
</comment>
<dbReference type="SUPFAM" id="SSF53187">
    <property type="entry name" value="Zn-dependent exopeptidases"/>
    <property type="match status" value="1"/>
</dbReference>
<gene>
    <name evidence="2" type="ORF">AKAME5_002822100</name>
</gene>
<dbReference type="InterPro" id="IPR039373">
    <property type="entry name" value="Peptidase_M28B"/>
</dbReference>
<accession>A0AAD3R278</accession>
<dbReference type="Gene3D" id="3.40.630.10">
    <property type="entry name" value="Zn peptidases"/>
    <property type="match status" value="1"/>
</dbReference>
<evidence type="ECO:0000313" key="3">
    <source>
        <dbReference type="Proteomes" id="UP001279410"/>
    </source>
</evidence>
<dbReference type="Proteomes" id="UP001279410">
    <property type="component" value="Unassembled WGS sequence"/>
</dbReference>
<dbReference type="EMBL" id="BRZM01003802">
    <property type="protein sequence ID" value="GLD52381.1"/>
    <property type="molecule type" value="Genomic_DNA"/>
</dbReference>
<sequence length="73" mass="8622">MQPDQIREHLRKFTRLPHLAGTEQNLKYAEQIMKEWQEFGLDSVEMVPYDVLLSYPNKSQPNYISIVDQLGNE</sequence>
<evidence type="ECO:0000256" key="1">
    <source>
        <dbReference type="ARBA" id="ARBA00023180"/>
    </source>
</evidence>
<dbReference type="PANTHER" id="PTHR10404">
    <property type="entry name" value="N-ACETYLATED-ALPHA-LINKED ACIDIC DIPEPTIDASE"/>
    <property type="match status" value="1"/>
</dbReference>
<organism evidence="2 3">
    <name type="scientific">Lates japonicus</name>
    <name type="common">Japanese lates</name>
    <dbReference type="NCBI Taxonomy" id="270547"/>
    <lineage>
        <taxon>Eukaryota</taxon>
        <taxon>Metazoa</taxon>
        <taxon>Chordata</taxon>
        <taxon>Craniata</taxon>
        <taxon>Vertebrata</taxon>
        <taxon>Euteleostomi</taxon>
        <taxon>Actinopterygii</taxon>
        <taxon>Neopterygii</taxon>
        <taxon>Teleostei</taxon>
        <taxon>Neoteleostei</taxon>
        <taxon>Acanthomorphata</taxon>
        <taxon>Carangaria</taxon>
        <taxon>Carangaria incertae sedis</taxon>
        <taxon>Centropomidae</taxon>
        <taxon>Lates</taxon>
    </lineage>
</organism>
<dbReference type="GO" id="GO:0004180">
    <property type="term" value="F:carboxypeptidase activity"/>
    <property type="evidence" value="ECO:0007669"/>
    <property type="project" value="TreeGrafter"/>
</dbReference>
<reference evidence="2" key="1">
    <citation type="submission" date="2022-08" db="EMBL/GenBank/DDBJ databases">
        <title>Genome sequencing of akame (Lates japonicus).</title>
        <authorList>
            <person name="Hashiguchi Y."/>
            <person name="Takahashi H."/>
        </authorList>
    </citation>
    <scope>NUCLEOTIDE SEQUENCE</scope>
    <source>
        <strain evidence="2">Kochi</strain>
    </source>
</reference>
<proteinExistence type="predicted"/>
<protein>
    <submittedName>
        <fullName evidence="2">N-acetylated-alpha-linked acidic dipeptidase isoform X1</fullName>
    </submittedName>
</protein>
<evidence type="ECO:0000313" key="2">
    <source>
        <dbReference type="EMBL" id="GLD52381.1"/>
    </source>
</evidence>
<dbReference type="AlphaFoldDB" id="A0AAD3R278"/>
<name>A0AAD3R278_LATJO</name>
<dbReference type="PANTHER" id="PTHR10404:SF36">
    <property type="entry name" value="GLUTAMATE CARBOXYPEPTIDASE 2"/>
    <property type="match status" value="1"/>
</dbReference>
<feature type="non-terminal residue" evidence="2">
    <location>
        <position position="1"/>
    </location>
</feature>
<keyword evidence="3" id="KW-1185">Reference proteome</keyword>
<keyword evidence="1" id="KW-0325">Glycoprotein</keyword>